<organism evidence="4 5">
    <name type="scientific">Agromyces hippuratus</name>
    <dbReference type="NCBI Taxonomy" id="286438"/>
    <lineage>
        <taxon>Bacteria</taxon>
        <taxon>Bacillati</taxon>
        <taxon>Actinomycetota</taxon>
        <taxon>Actinomycetes</taxon>
        <taxon>Micrococcales</taxon>
        <taxon>Microbacteriaceae</taxon>
        <taxon>Agromyces</taxon>
    </lineage>
</organism>
<protein>
    <recommendedName>
        <fullName evidence="6">Gram-positive cocci surface proteins LPxTG domain-containing protein</fullName>
    </recommendedName>
</protein>
<feature type="region of interest" description="Disordered" evidence="1">
    <location>
        <begin position="501"/>
        <end position="530"/>
    </location>
</feature>
<feature type="transmembrane region" description="Helical" evidence="2">
    <location>
        <begin position="539"/>
        <end position="562"/>
    </location>
</feature>
<reference evidence="4 5" key="1">
    <citation type="submission" date="2020-07" db="EMBL/GenBank/DDBJ databases">
        <title>Sequencing the genomes of 1000 actinobacteria strains.</title>
        <authorList>
            <person name="Klenk H.-P."/>
        </authorList>
    </citation>
    <scope>NUCLEOTIDE SEQUENCE [LARGE SCALE GENOMIC DNA]</scope>
    <source>
        <strain evidence="4 5">DSM 8598</strain>
    </source>
</reference>
<feature type="signal peptide" evidence="3">
    <location>
        <begin position="1"/>
        <end position="30"/>
    </location>
</feature>
<dbReference type="EMBL" id="JACCFI010000001">
    <property type="protein sequence ID" value="NYG19431.1"/>
    <property type="molecule type" value="Genomic_DNA"/>
</dbReference>
<sequence>MRNTRILRVAATMVSALALTLAVGAIPAQAAKPAFICEPLDSGKIDTTGDPETVTVTAPVDKLIDGYCVKAGTTKYFVPVDPPQKTVVIDHPDKDSVSHYSVSYVEPTTPEPEKVTVPGTPAWVDKCGVADDGFDLPTDTDDIDWSSSGMVAGVETLTATVKGDKTFTDGTKTKTFEHTFTDESCTPPEPGKCEVTSSVVTTNLATWDLSQTRKTGHNALVDGGLRIWTEGATGEDKAAGYFGTDFPLIDVGATSIADALDYTATTGIEPGLQLVIDADGDGSVDGILVGEAVYGQNWWLSGSAEQFVKDSAPDTGGGNGSNWFGTVAQWAAAFPDATVDAIGYSLGSGVHGDGVITRITLGCVDYTFDTTPTGPVQPTLDGSIATGTCVADSPWISYTVKLTDPDNTVKTRTVSLVLTDGTNTKTIVLGDLKDDGTLQDKVLWPGASVDADGKADGWPGWAYADGKWVETDGNFAWTRGAITAELVVNPSVPVTISYPKATPECATGPTTTPPTTPPGGGEGGSPAASDGTGLASTGFAGTSIAIVAGIIVIAGLAFLVVARIRRQRA</sequence>
<comment type="caution">
    <text evidence="4">The sequence shown here is derived from an EMBL/GenBank/DDBJ whole genome shotgun (WGS) entry which is preliminary data.</text>
</comment>
<keyword evidence="2" id="KW-0472">Membrane</keyword>
<keyword evidence="2" id="KW-1133">Transmembrane helix</keyword>
<dbReference type="AlphaFoldDB" id="A0A852WZS7"/>
<evidence type="ECO:0000313" key="5">
    <source>
        <dbReference type="Proteomes" id="UP000549066"/>
    </source>
</evidence>
<dbReference type="RefSeq" id="WP_218889830.1">
    <property type="nucleotide sequence ID" value="NZ_JACCFI010000001.1"/>
</dbReference>
<feature type="chain" id="PRO_5032341191" description="Gram-positive cocci surface proteins LPxTG domain-containing protein" evidence="3">
    <location>
        <begin position="31"/>
        <end position="569"/>
    </location>
</feature>
<evidence type="ECO:0000313" key="4">
    <source>
        <dbReference type="EMBL" id="NYG19431.1"/>
    </source>
</evidence>
<evidence type="ECO:0000256" key="3">
    <source>
        <dbReference type="SAM" id="SignalP"/>
    </source>
</evidence>
<evidence type="ECO:0008006" key="6">
    <source>
        <dbReference type="Google" id="ProtNLM"/>
    </source>
</evidence>
<feature type="compositionally biased region" description="Low complexity" evidence="1">
    <location>
        <begin position="501"/>
        <end position="510"/>
    </location>
</feature>
<proteinExistence type="predicted"/>
<evidence type="ECO:0000256" key="1">
    <source>
        <dbReference type="SAM" id="MobiDB-lite"/>
    </source>
</evidence>
<name>A0A852WZS7_9MICO</name>
<keyword evidence="5" id="KW-1185">Reference proteome</keyword>
<evidence type="ECO:0000256" key="2">
    <source>
        <dbReference type="SAM" id="Phobius"/>
    </source>
</evidence>
<keyword evidence="2" id="KW-0812">Transmembrane</keyword>
<gene>
    <name evidence="4" type="ORF">BJY17_000178</name>
</gene>
<dbReference type="Proteomes" id="UP000549066">
    <property type="component" value="Unassembled WGS sequence"/>
</dbReference>
<accession>A0A852WZS7</accession>
<keyword evidence="3" id="KW-0732">Signal</keyword>